<feature type="region of interest" description="Disordered" evidence="1">
    <location>
        <begin position="291"/>
        <end position="408"/>
    </location>
</feature>
<accession>A0ABM3RR37</accession>
<proteinExistence type="predicted"/>
<feature type="compositionally biased region" description="Basic and acidic residues" evidence="1">
    <location>
        <begin position="344"/>
        <end position="359"/>
    </location>
</feature>
<dbReference type="Proteomes" id="UP000813463">
    <property type="component" value="Chromosome 4"/>
</dbReference>
<gene>
    <name evidence="3" type="primary">LOC110792719</name>
</gene>
<feature type="compositionally biased region" description="Acidic residues" evidence="1">
    <location>
        <begin position="75"/>
        <end position="100"/>
    </location>
</feature>
<protein>
    <submittedName>
        <fullName evidence="3">Uncharacterized protein</fullName>
    </submittedName>
</protein>
<feature type="compositionally biased region" description="Basic and acidic residues" evidence="1">
    <location>
        <begin position="1"/>
        <end position="61"/>
    </location>
</feature>
<dbReference type="GeneID" id="110792719"/>
<feature type="compositionally biased region" description="Basic and acidic residues" evidence="1">
    <location>
        <begin position="385"/>
        <end position="397"/>
    </location>
</feature>
<reference evidence="3" key="2">
    <citation type="submission" date="2025-08" db="UniProtKB">
        <authorList>
            <consortium name="RefSeq"/>
        </authorList>
    </citation>
    <scope>IDENTIFICATION</scope>
    <source>
        <tissue evidence="3">Leaf</tissue>
    </source>
</reference>
<sequence length="596" mass="68098">MDKKLEEEEERNREREAKEKRTKKLVAEEERIRESEAKDKRTKELEAEEERIRESEAEKAGTTEADQSQPAPSVEEMEEEDGEETEGEELEEEEPEEEGEGLQGQYMLKKRKEEESDPNMKKLIKDYPPMRVYPKSVISLSRWDGSKGVLRIRDGYEIKITQEMVGAITGVPCGRMKWDFPKKVETEKEINDLVKEFGKFNGGIDQAQPQVAIFDEEGIFLQTTQIAYVDRIKFGDSSMRWEIGAPRLGAWTSEEICQVIESDKSVADGTFGHAEVVKDVVYVPDQTLRKELSKAKPKKKAGEKRDNNNVAEQPLVKESKRRRRKLSAPEKEVIPPSKTSKGKAPKETQKETQKETKQGEKKRKAISRATCPQQKKKKKKKKKKNDYESEFSEHTDTDESENYNGKNHNDDDSILTCVILLLNSLLDEQILFKYKNLQCNRGVLYDALRVGGTITTEENENKDNLVLTKEFVEDFIGNGVHITAKRKIKDYPCNHREIRESVARRLLAHASDELDNREVFEKLMEKSGKTLDDSATHVEASSSRGESSMGNESLDRDDAEEKSHVDDMSCGDKSKETTLPPLPTPISPYPQRFAGK</sequence>
<feature type="region of interest" description="Disordered" evidence="1">
    <location>
        <begin position="1"/>
        <end position="117"/>
    </location>
</feature>
<reference evidence="2" key="1">
    <citation type="journal article" date="2021" name="Nat. Commun.">
        <title>Genomic analyses provide insights into spinach domestication and the genetic basis of agronomic traits.</title>
        <authorList>
            <person name="Cai X."/>
            <person name="Sun X."/>
            <person name="Xu C."/>
            <person name="Sun H."/>
            <person name="Wang X."/>
            <person name="Ge C."/>
            <person name="Zhang Z."/>
            <person name="Wang Q."/>
            <person name="Fei Z."/>
            <person name="Jiao C."/>
            <person name="Wang Q."/>
        </authorList>
    </citation>
    <scope>NUCLEOTIDE SEQUENCE [LARGE SCALE GENOMIC DNA]</scope>
    <source>
        <strain evidence="2">cv. Varoflay</strain>
    </source>
</reference>
<keyword evidence="2" id="KW-1185">Reference proteome</keyword>
<feature type="compositionally biased region" description="Basic and acidic residues" evidence="1">
    <location>
        <begin position="553"/>
        <end position="576"/>
    </location>
</feature>
<evidence type="ECO:0000313" key="3">
    <source>
        <dbReference type="RefSeq" id="XP_056698086.1"/>
    </source>
</evidence>
<dbReference type="PANTHER" id="PTHR13275">
    <property type="entry name" value="YL-1 PROTEIN TRANSCRIPTION FACTOR-LIKE 1"/>
    <property type="match status" value="1"/>
</dbReference>
<feature type="compositionally biased region" description="Polar residues" evidence="1">
    <location>
        <begin position="539"/>
        <end position="551"/>
    </location>
</feature>
<evidence type="ECO:0000313" key="2">
    <source>
        <dbReference type="Proteomes" id="UP000813463"/>
    </source>
</evidence>
<feature type="region of interest" description="Disordered" evidence="1">
    <location>
        <begin position="528"/>
        <end position="596"/>
    </location>
</feature>
<name>A0ABM3RR37_SPIOL</name>
<dbReference type="PANTHER" id="PTHR13275:SF4">
    <property type="entry name" value="VACUOLAR PROTEIN SORTING-ASSOCIATED PROTEIN 72 HOMOLOG"/>
    <property type="match status" value="1"/>
</dbReference>
<dbReference type="RefSeq" id="XP_056698086.1">
    <property type="nucleotide sequence ID" value="XM_056842108.1"/>
</dbReference>
<evidence type="ECO:0000256" key="1">
    <source>
        <dbReference type="SAM" id="MobiDB-lite"/>
    </source>
</evidence>
<organism evidence="2 3">
    <name type="scientific">Spinacia oleracea</name>
    <name type="common">Spinach</name>
    <dbReference type="NCBI Taxonomy" id="3562"/>
    <lineage>
        <taxon>Eukaryota</taxon>
        <taxon>Viridiplantae</taxon>
        <taxon>Streptophyta</taxon>
        <taxon>Embryophyta</taxon>
        <taxon>Tracheophyta</taxon>
        <taxon>Spermatophyta</taxon>
        <taxon>Magnoliopsida</taxon>
        <taxon>eudicotyledons</taxon>
        <taxon>Gunneridae</taxon>
        <taxon>Pentapetalae</taxon>
        <taxon>Caryophyllales</taxon>
        <taxon>Chenopodiaceae</taxon>
        <taxon>Chenopodioideae</taxon>
        <taxon>Anserineae</taxon>
        <taxon>Spinacia</taxon>
    </lineage>
</organism>
<feature type="compositionally biased region" description="Basic residues" evidence="1">
    <location>
        <begin position="374"/>
        <end position="384"/>
    </location>
</feature>